<feature type="transmembrane region" description="Helical" evidence="1">
    <location>
        <begin position="55"/>
        <end position="74"/>
    </location>
</feature>
<dbReference type="EMBL" id="LAZR01059245">
    <property type="protein sequence ID" value="KKK68207.1"/>
    <property type="molecule type" value="Genomic_DNA"/>
</dbReference>
<protein>
    <submittedName>
        <fullName evidence="2">Uncharacterized protein</fullName>
    </submittedName>
</protein>
<evidence type="ECO:0000256" key="1">
    <source>
        <dbReference type="SAM" id="Phobius"/>
    </source>
</evidence>
<accession>A0A0F8XGA9</accession>
<keyword evidence="1" id="KW-0472">Membrane</keyword>
<dbReference type="AlphaFoldDB" id="A0A0F8XGA9"/>
<keyword evidence="1" id="KW-0812">Transmembrane</keyword>
<evidence type="ECO:0000313" key="2">
    <source>
        <dbReference type="EMBL" id="KKK68207.1"/>
    </source>
</evidence>
<name>A0A0F8XGA9_9ZZZZ</name>
<proteinExistence type="predicted"/>
<comment type="caution">
    <text evidence="2">The sequence shown here is derived from an EMBL/GenBank/DDBJ whole genome shotgun (WGS) entry which is preliminary data.</text>
</comment>
<keyword evidence="1" id="KW-1133">Transmembrane helix</keyword>
<reference evidence="2" key="1">
    <citation type="journal article" date="2015" name="Nature">
        <title>Complex archaea that bridge the gap between prokaryotes and eukaryotes.</title>
        <authorList>
            <person name="Spang A."/>
            <person name="Saw J.H."/>
            <person name="Jorgensen S.L."/>
            <person name="Zaremba-Niedzwiedzka K."/>
            <person name="Martijn J."/>
            <person name="Lind A.E."/>
            <person name="van Eijk R."/>
            <person name="Schleper C."/>
            <person name="Guy L."/>
            <person name="Ettema T.J."/>
        </authorList>
    </citation>
    <scope>NUCLEOTIDE SEQUENCE</scope>
</reference>
<organism evidence="2">
    <name type="scientific">marine sediment metagenome</name>
    <dbReference type="NCBI Taxonomy" id="412755"/>
    <lineage>
        <taxon>unclassified sequences</taxon>
        <taxon>metagenomes</taxon>
        <taxon>ecological metagenomes</taxon>
    </lineage>
</organism>
<feature type="non-terminal residue" evidence="2">
    <location>
        <position position="105"/>
    </location>
</feature>
<gene>
    <name evidence="2" type="ORF">LCGC14_2946360</name>
</gene>
<sequence length="105" mass="11136">MAGNQPDIRVRLSAEGQQEIVKAFRQVQKQAEKTGKKGSRGIKLLNSSLKTLKRVLPSITVVATAAAAAILLLTKRAIDNADRLAKMSKTTGIAVETLSALQPAA</sequence>